<proteinExistence type="predicted"/>
<dbReference type="SUPFAM" id="SSF89392">
    <property type="entry name" value="Prokaryotic lipoproteins and lipoprotein localization factors"/>
    <property type="match status" value="1"/>
</dbReference>
<keyword evidence="4" id="KW-1185">Reference proteome</keyword>
<evidence type="ECO:0000256" key="2">
    <source>
        <dbReference type="SAM" id="SignalP"/>
    </source>
</evidence>
<dbReference type="RefSeq" id="WP_345228961.1">
    <property type="nucleotide sequence ID" value="NZ_BAAAXE010000015.1"/>
</dbReference>
<evidence type="ECO:0000313" key="3">
    <source>
        <dbReference type="EMBL" id="MFB9522244.1"/>
    </source>
</evidence>
<gene>
    <name evidence="3" type="ORF">ACFFTU_20045</name>
</gene>
<dbReference type="Proteomes" id="UP001589718">
    <property type="component" value="Unassembled WGS sequence"/>
</dbReference>
<reference evidence="3 4" key="1">
    <citation type="submission" date="2024-09" db="EMBL/GenBank/DDBJ databases">
        <authorList>
            <person name="Sun Q."/>
            <person name="Mori K."/>
        </authorList>
    </citation>
    <scope>NUCLEOTIDE SEQUENCE [LARGE SCALE GENOMIC DNA]</scope>
    <source>
        <strain evidence="3 4">JCM 4362</strain>
    </source>
</reference>
<keyword evidence="2" id="KW-0732">Signal</keyword>
<dbReference type="PROSITE" id="PS51257">
    <property type="entry name" value="PROKAR_LIPOPROTEIN"/>
    <property type="match status" value="1"/>
</dbReference>
<name>A0ABV5PGA5_STRCM</name>
<feature type="chain" id="PRO_5047302165" description="Lipoprotein" evidence="2">
    <location>
        <begin position="25"/>
        <end position="306"/>
    </location>
</feature>
<organism evidence="3 4">
    <name type="scientific">Streptomyces cremeus</name>
    <dbReference type="NCBI Taxonomy" id="66881"/>
    <lineage>
        <taxon>Bacteria</taxon>
        <taxon>Bacillati</taxon>
        <taxon>Actinomycetota</taxon>
        <taxon>Actinomycetes</taxon>
        <taxon>Kitasatosporales</taxon>
        <taxon>Streptomycetaceae</taxon>
        <taxon>Streptomyces</taxon>
    </lineage>
</organism>
<sequence length="306" mass="32341">MNRALVRRAGLSVLAAAVLTGVTACGGGTGKQAEGGKETVGGKATAGGKEETRSAVSVLQAAQKKAGAANSAKVESNLSVGSAMGTQSKGSLRWDDGVTGVMDLTYTKGQMAENLKKMGSDGTMKARYLPDAYFVDMGPAFAKDMGGKSWIRYGYDDMVKLMGPSGALLKDQMQNSTPEQGVKQLLATGQVKEVGKEEVRGVQATHYAGTLDVRKMAESNSQLDAKTLAGLRKQLEQAGVTTSVIDIWIDEDDVLVKKTERSQSKAGPINSTVFYSDYGVDVTAEAPPTARTVDFKDLMKKQQPKA</sequence>
<dbReference type="InterPro" id="IPR029046">
    <property type="entry name" value="LolA/LolB/LppX"/>
</dbReference>
<dbReference type="EMBL" id="JBHMCR010000009">
    <property type="protein sequence ID" value="MFB9522244.1"/>
    <property type="molecule type" value="Genomic_DNA"/>
</dbReference>
<feature type="region of interest" description="Disordered" evidence="1">
    <location>
        <begin position="28"/>
        <end position="48"/>
    </location>
</feature>
<protein>
    <recommendedName>
        <fullName evidence="5">Lipoprotein</fullName>
    </recommendedName>
</protein>
<evidence type="ECO:0000313" key="4">
    <source>
        <dbReference type="Proteomes" id="UP001589718"/>
    </source>
</evidence>
<accession>A0ABV5PGA5</accession>
<evidence type="ECO:0000256" key="1">
    <source>
        <dbReference type="SAM" id="MobiDB-lite"/>
    </source>
</evidence>
<comment type="caution">
    <text evidence="3">The sequence shown here is derived from an EMBL/GenBank/DDBJ whole genome shotgun (WGS) entry which is preliminary data.</text>
</comment>
<evidence type="ECO:0008006" key="5">
    <source>
        <dbReference type="Google" id="ProtNLM"/>
    </source>
</evidence>
<feature type="signal peptide" evidence="2">
    <location>
        <begin position="1"/>
        <end position="24"/>
    </location>
</feature>
<dbReference type="Gene3D" id="2.50.20.20">
    <property type="match status" value="1"/>
</dbReference>